<gene>
    <name evidence="6" type="ORF">RNA01_29800</name>
</gene>
<evidence type="ECO:0000256" key="1">
    <source>
        <dbReference type="ARBA" id="ARBA00023015"/>
    </source>
</evidence>
<name>A0A512HKR8_9HYPH</name>
<dbReference type="InterPro" id="IPR009057">
    <property type="entry name" value="Homeodomain-like_sf"/>
</dbReference>
<dbReference type="PRINTS" id="PR00455">
    <property type="entry name" value="HTHTETR"/>
</dbReference>
<evidence type="ECO:0000313" key="7">
    <source>
        <dbReference type="Proteomes" id="UP000321717"/>
    </source>
</evidence>
<dbReference type="InterPro" id="IPR050109">
    <property type="entry name" value="HTH-type_TetR-like_transc_reg"/>
</dbReference>
<dbReference type="Proteomes" id="UP000321717">
    <property type="component" value="Unassembled WGS sequence"/>
</dbReference>
<accession>A0A512HKR8</accession>
<dbReference type="Pfam" id="PF00440">
    <property type="entry name" value="TetR_N"/>
    <property type="match status" value="1"/>
</dbReference>
<sequence length="212" mass="23562">MDSHTMAEKARKRRDPEERRAEILAAAFSLFSERGFAATRIEDIATRAGIAKGTVYLHFPDKEALFTSLAAGMASPILARMSAMTASDAMAPKTIIAGLYALAESEILGTDRRHMLRLLISEGQFFPVVAEFYHRNVLSVGLGMLRQVLQRAAERGELRNPALAAMPQLIFAPILMSVIWKSLFEPYEHLDTKALFETFLETLFLPSEGEDS</sequence>
<dbReference type="SUPFAM" id="SSF48498">
    <property type="entry name" value="Tetracyclin repressor-like, C-terminal domain"/>
    <property type="match status" value="1"/>
</dbReference>
<dbReference type="InterPro" id="IPR011075">
    <property type="entry name" value="TetR_C"/>
</dbReference>
<comment type="caution">
    <text evidence="6">The sequence shown here is derived from an EMBL/GenBank/DDBJ whole genome shotgun (WGS) entry which is preliminary data.</text>
</comment>
<evidence type="ECO:0000313" key="6">
    <source>
        <dbReference type="EMBL" id="GEO86048.1"/>
    </source>
</evidence>
<dbReference type="PANTHER" id="PTHR30055:SF223">
    <property type="entry name" value="HTH-TYPE TRANSCRIPTIONAL REGULATOR UIDR"/>
    <property type="match status" value="1"/>
</dbReference>
<dbReference type="GO" id="GO:0000976">
    <property type="term" value="F:transcription cis-regulatory region binding"/>
    <property type="evidence" value="ECO:0007669"/>
    <property type="project" value="TreeGrafter"/>
</dbReference>
<evidence type="ECO:0000259" key="5">
    <source>
        <dbReference type="PROSITE" id="PS50977"/>
    </source>
</evidence>
<evidence type="ECO:0000256" key="4">
    <source>
        <dbReference type="PROSITE-ProRule" id="PRU00335"/>
    </source>
</evidence>
<organism evidence="6 7">
    <name type="scientific">Ciceribacter naphthalenivorans</name>
    <dbReference type="NCBI Taxonomy" id="1118451"/>
    <lineage>
        <taxon>Bacteria</taxon>
        <taxon>Pseudomonadati</taxon>
        <taxon>Pseudomonadota</taxon>
        <taxon>Alphaproteobacteria</taxon>
        <taxon>Hyphomicrobiales</taxon>
        <taxon>Rhizobiaceae</taxon>
        <taxon>Ciceribacter</taxon>
    </lineage>
</organism>
<keyword evidence="1" id="KW-0805">Transcription regulation</keyword>
<feature type="domain" description="HTH tetR-type" evidence="5">
    <location>
        <begin position="17"/>
        <end position="77"/>
    </location>
</feature>
<dbReference type="Pfam" id="PF16859">
    <property type="entry name" value="TetR_C_11"/>
    <property type="match status" value="1"/>
</dbReference>
<dbReference type="PROSITE" id="PS50977">
    <property type="entry name" value="HTH_TETR_2"/>
    <property type="match status" value="1"/>
</dbReference>
<dbReference type="GO" id="GO:0003700">
    <property type="term" value="F:DNA-binding transcription factor activity"/>
    <property type="evidence" value="ECO:0007669"/>
    <property type="project" value="TreeGrafter"/>
</dbReference>
<dbReference type="InterPro" id="IPR036271">
    <property type="entry name" value="Tet_transcr_reg_TetR-rel_C_sf"/>
</dbReference>
<dbReference type="InterPro" id="IPR001647">
    <property type="entry name" value="HTH_TetR"/>
</dbReference>
<protein>
    <submittedName>
        <fullName evidence="6">TetR family transcriptional regulator</fullName>
    </submittedName>
</protein>
<dbReference type="Gene3D" id="1.10.357.10">
    <property type="entry name" value="Tetracycline Repressor, domain 2"/>
    <property type="match status" value="1"/>
</dbReference>
<proteinExistence type="predicted"/>
<dbReference type="EMBL" id="BJZP01000015">
    <property type="protein sequence ID" value="GEO86048.1"/>
    <property type="molecule type" value="Genomic_DNA"/>
</dbReference>
<keyword evidence="3" id="KW-0804">Transcription</keyword>
<evidence type="ECO:0000256" key="2">
    <source>
        <dbReference type="ARBA" id="ARBA00023125"/>
    </source>
</evidence>
<keyword evidence="2 4" id="KW-0238">DNA-binding</keyword>
<feature type="DNA-binding region" description="H-T-H motif" evidence="4">
    <location>
        <begin position="40"/>
        <end position="59"/>
    </location>
</feature>
<dbReference type="SUPFAM" id="SSF46689">
    <property type="entry name" value="Homeodomain-like"/>
    <property type="match status" value="1"/>
</dbReference>
<keyword evidence="7" id="KW-1185">Reference proteome</keyword>
<dbReference type="PANTHER" id="PTHR30055">
    <property type="entry name" value="HTH-TYPE TRANSCRIPTIONAL REGULATOR RUTR"/>
    <property type="match status" value="1"/>
</dbReference>
<evidence type="ECO:0000256" key="3">
    <source>
        <dbReference type="ARBA" id="ARBA00023163"/>
    </source>
</evidence>
<dbReference type="AlphaFoldDB" id="A0A512HKR8"/>
<dbReference type="FunFam" id="1.10.10.60:FF:000141">
    <property type="entry name" value="TetR family transcriptional regulator"/>
    <property type="match status" value="1"/>
</dbReference>
<reference evidence="6 7" key="1">
    <citation type="submission" date="2019-07" db="EMBL/GenBank/DDBJ databases">
        <title>Whole genome shotgun sequence of Rhizobium naphthalenivorans NBRC 107585.</title>
        <authorList>
            <person name="Hosoyama A."/>
            <person name="Uohara A."/>
            <person name="Ohji S."/>
            <person name="Ichikawa N."/>
        </authorList>
    </citation>
    <scope>NUCLEOTIDE SEQUENCE [LARGE SCALE GENOMIC DNA]</scope>
    <source>
        <strain evidence="6 7">NBRC 107585</strain>
    </source>
</reference>